<reference evidence="2 3" key="1">
    <citation type="submission" date="2022-01" db="EMBL/GenBank/DDBJ databases">
        <authorList>
            <person name="Xiong W."/>
            <person name="Schranz E."/>
        </authorList>
    </citation>
    <scope>NUCLEOTIDE SEQUENCE [LARGE SCALE GENOMIC DNA]</scope>
</reference>
<evidence type="ECO:0000256" key="1">
    <source>
        <dbReference type="SAM" id="SignalP"/>
    </source>
</evidence>
<accession>A0AAU9NQG0</accession>
<keyword evidence="1" id="KW-0732">Signal</keyword>
<dbReference type="AlphaFoldDB" id="A0AAU9NQG0"/>
<comment type="caution">
    <text evidence="2">The sequence shown here is derived from an EMBL/GenBank/DDBJ whole genome shotgun (WGS) entry which is preliminary data.</text>
</comment>
<sequence>MELIFPLLLPLLIQLSGREDTGSLERGRYRYNQMLSARNANHSSLPPKPPIFDPLDSSSTLFVASFFPTSFSHLLVVDH</sequence>
<protein>
    <recommendedName>
        <fullName evidence="4">Secreted protein</fullName>
    </recommendedName>
</protein>
<organism evidence="2 3">
    <name type="scientific">Lactuca virosa</name>
    <dbReference type="NCBI Taxonomy" id="75947"/>
    <lineage>
        <taxon>Eukaryota</taxon>
        <taxon>Viridiplantae</taxon>
        <taxon>Streptophyta</taxon>
        <taxon>Embryophyta</taxon>
        <taxon>Tracheophyta</taxon>
        <taxon>Spermatophyta</taxon>
        <taxon>Magnoliopsida</taxon>
        <taxon>eudicotyledons</taxon>
        <taxon>Gunneridae</taxon>
        <taxon>Pentapetalae</taxon>
        <taxon>asterids</taxon>
        <taxon>campanulids</taxon>
        <taxon>Asterales</taxon>
        <taxon>Asteraceae</taxon>
        <taxon>Cichorioideae</taxon>
        <taxon>Cichorieae</taxon>
        <taxon>Lactucinae</taxon>
        <taxon>Lactuca</taxon>
    </lineage>
</organism>
<keyword evidence="3" id="KW-1185">Reference proteome</keyword>
<name>A0AAU9NQG0_9ASTR</name>
<feature type="chain" id="PRO_5043998230" description="Secreted protein" evidence="1">
    <location>
        <begin position="19"/>
        <end position="79"/>
    </location>
</feature>
<gene>
    <name evidence="2" type="ORF">LVIROSA_LOCUS26271</name>
</gene>
<evidence type="ECO:0000313" key="2">
    <source>
        <dbReference type="EMBL" id="CAH1440114.1"/>
    </source>
</evidence>
<proteinExistence type="predicted"/>
<dbReference type="Proteomes" id="UP001157418">
    <property type="component" value="Unassembled WGS sequence"/>
</dbReference>
<evidence type="ECO:0000313" key="3">
    <source>
        <dbReference type="Proteomes" id="UP001157418"/>
    </source>
</evidence>
<dbReference type="EMBL" id="CAKMRJ010005412">
    <property type="protein sequence ID" value="CAH1440114.1"/>
    <property type="molecule type" value="Genomic_DNA"/>
</dbReference>
<feature type="signal peptide" evidence="1">
    <location>
        <begin position="1"/>
        <end position="18"/>
    </location>
</feature>
<evidence type="ECO:0008006" key="4">
    <source>
        <dbReference type="Google" id="ProtNLM"/>
    </source>
</evidence>